<sequence>MHQRSRLLVDPKVQWSVAGRVLLHWIAFLVCLLTIGIMVQMLLAAGTESIGVALEDGLVNQLPILAVMILLLPVFLRDTLKLSNRFAGPMYRLRTELAKLANDQPASSVKFRTGDFWQDVAGDFNHVLGQLERLQSENETLRGELKTARKEQEIHA</sequence>
<dbReference type="AlphaFoldDB" id="A0A5B1CTC4"/>
<reference evidence="2 3" key="1">
    <citation type="submission" date="2019-08" db="EMBL/GenBank/DDBJ databases">
        <title>Deep-cultivation of Planctomycetes and their phenomic and genomic characterization uncovers novel biology.</title>
        <authorList>
            <person name="Wiegand S."/>
            <person name="Jogler M."/>
            <person name="Boedeker C."/>
            <person name="Pinto D."/>
            <person name="Vollmers J."/>
            <person name="Rivas-Marin E."/>
            <person name="Kohn T."/>
            <person name="Peeters S.H."/>
            <person name="Heuer A."/>
            <person name="Rast P."/>
            <person name="Oberbeckmann S."/>
            <person name="Bunk B."/>
            <person name="Jeske O."/>
            <person name="Meyerdierks A."/>
            <person name="Storesund J.E."/>
            <person name="Kallscheuer N."/>
            <person name="Luecker S."/>
            <person name="Lage O.M."/>
            <person name="Pohl T."/>
            <person name="Merkel B.J."/>
            <person name="Hornburger P."/>
            <person name="Mueller R.-W."/>
            <person name="Bruemmer F."/>
            <person name="Labrenz M."/>
            <person name="Spormann A.M."/>
            <person name="Op Den Camp H."/>
            <person name="Overmann J."/>
            <person name="Amann R."/>
            <person name="Jetten M.S.M."/>
            <person name="Mascher T."/>
            <person name="Medema M.H."/>
            <person name="Devos D.P."/>
            <person name="Kaster A.-K."/>
            <person name="Ovreas L."/>
            <person name="Rohde M."/>
            <person name="Galperin M.Y."/>
            <person name="Jogler C."/>
        </authorList>
    </citation>
    <scope>NUCLEOTIDE SEQUENCE [LARGE SCALE GENOMIC DNA]</scope>
    <source>
        <strain evidence="2 3">LF1</strain>
    </source>
</reference>
<gene>
    <name evidence="2" type="ORF">LF1_50390</name>
</gene>
<dbReference type="OrthoDB" id="270597at2"/>
<comment type="caution">
    <text evidence="2">The sequence shown here is derived from an EMBL/GenBank/DDBJ whole genome shotgun (WGS) entry which is preliminary data.</text>
</comment>
<keyword evidence="3" id="KW-1185">Reference proteome</keyword>
<evidence type="ECO:0000313" key="3">
    <source>
        <dbReference type="Proteomes" id="UP000322699"/>
    </source>
</evidence>
<evidence type="ECO:0008006" key="4">
    <source>
        <dbReference type="Google" id="ProtNLM"/>
    </source>
</evidence>
<feature type="transmembrane region" description="Helical" evidence="1">
    <location>
        <begin position="58"/>
        <end position="76"/>
    </location>
</feature>
<feature type="transmembrane region" description="Helical" evidence="1">
    <location>
        <begin position="21"/>
        <end position="46"/>
    </location>
</feature>
<evidence type="ECO:0000256" key="1">
    <source>
        <dbReference type="SAM" id="Phobius"/>
    </source>
</evidence>
<keyword evidence="1" id="KW-0472">Membrane</keyword>
<dbReference type="EMBL" id="VRLW01000001">
    <property type="protein sequence ID" value="KAA1262474.1"/>
    <property type="molecule type" value="Genomic_DNA"/>
</dbReference>
<accession>A0A5B1CTC4</accession>
<organism evidence="2 3">
    <name type="scientific">Rubripirellula obstinata</name>
    <dbReference type="NCBI Taxonomy" id="406547"/>
    <lineage>
        <taxon>Bacteria</taxon>
        <taxon>Pseudomonadati</taxon>
        <taxon>Planctomycetota</taxon>
        <taxon>Planctomycetia</taxon>
        <taxon>Pirellulales</taxon>
        <taxon>Pirellulaceae</taxon>
        <taxon>Rubripirellula</taxon>
    </lineage>
</organism>
<keyword evidence="1" id="KW-0812">Transmembrane</keyword>
<name>A0A5B1CTC4_9BACT</name>
<dbReference type="RefSeq" id="WP_068267196.1">
    <property type="nucleotide sequence ID" value="NZ_LWSK01000168.1"/>
</dbReference>
<dbReference type="Proteomes" id="UP000322699">
    <property type="component" value="Unassembled WGS sequence"/>
</dbReference>
<evidence type="ECO:0000313" key="2">
    <source>
        <dbReference type="EMBL" id="KAA1262474.1"/>
    </source>
</evidence>
<proteinExistence type="predicted"/>
<keyword evidence="1" id="KW-1133">Transmembrane helix</keyword>
<protein>
    <recommendedName>
        <fullName evidence="4">HAMP domain-containing protein</fullName>
    </recommendedName>
</protein>